<name>M7BRF5_CHEMY</name>
<dbReference type="Proteomes" id="UP000031443">
    <property type="component" value="Unassembled WGS sequence"/>
</dbReference>
<accession>M7BRF5</accession>
<sequence length="193" mass="21059">MGPGQAGTLLRCQPGAACATQPAVFASSSYQISAVTNRLPYLSPEGSFRLSSIGLSPAAKNIKHQQTAFPFLTDQKDLIDDSEESKNSRSAVPHLWLRPVSEWKGTFWFGCSHREPRTGGETNAWSSGSDKLIDENSHQSDARHPIDLLKPPFVIGEPVAAASHYRLGFSFQFQAVPVCFDDSSLFFSALDNV</sequence>
<keyword evidence="2" id="KW-1185">Reference proteome</keyword>
<gene>
    <name evidence="1" type="ORF">UY3_02311</name>
</gene>
<dbReference type="AlphaFoldDB" id="M7BRF5"/>
<evidence type="ECO:0000313" key="1">
    <source>
        <dbReference type="EMBL" id="EMP40476.1"/>
    </source>
</evidence>
<protein>
    <submittedName>
        <fullName evidence="1">Uncharacterized protein</fullName>
    </submittedName>
</protein>
<evidence type="ECO:0000313" key="2">
    <source>
        <dbReference type="Proteomes" id="UP000031443"/>
    </source>
</evidence>
<proteinExistence type="predicted"/>
<organism evidence="1 2">
    <name type="scientific">Chelonia mydas</name>
    <name type="common">Green sea-turtle</name>
    <name type="synonym">Chelonia agassizi</name>
    <dbReference type="NCBI Taxonomy" id="8469"/>
    <lineage>
        <taxon>Eukaryota</taxon>
        <taxon>Metazoa</taxon>
        <taxon>Chordata</taxon>
        <taxon>Craniata</taxon>
        <taxon>Vertebrata</taxon>
        <taxon>Euteleostomi</taxon>
        <taxon>Archelosauria</taxon>
        <taxon>Testudinata</taxon>
        <taxon>Testudines</taxon>
        <taxon>Cryptodira</taxon>
        <taxon>Durocryptodira</taxon>
        <taxon>Americhelydia</taxon>
        <taxon>Chelonioidea</taxon>
        <taxon>Cheloniidae</taxon>
        <taxon>Chelonia</taxon>
    </lineage>
</organism>
<reference evidence="2" key="1">
    <citation type="journal article" date="2013" name="Nat. Genet.">
        <title>The draft genomes of soft-shell turtle and green sea turtle yield insights into the development and evolution of the turtle-specific body plan.</title>
        <authorList>
            <person name="Wang Z."/>
            <person name="Pascual-Anaya J."/>
            <person name="Zadissa A."/>
            <person name="Li W."/>
            <person name="Niimura Y."/>
            <person name="Huang Z."/>
            <person name="Li C."/>
            <person name="White S."/>
            <person name="Xiong Z."/>
            <person name="Fang D."/>
            <person name="Wang B."/>
            <person name="Ming Y."/>
            <person name="Chen Y."/>
            <person name="Zheng Y."/>
            <person name="Kuraku S."/>
            <person name="Pignatelli M."/>
            <person name="Herrero J."/>
            <person name="Beal K."/>
            <person name="Nozawa M."/>
            <person name="Li Q."/>
            <person name="Wang J."/>
            <person name="Zhang H."/>
            <person name="Yu L."/>
            <person name="Shigenobu S."/>
            <person name="Wang J."/>
            <person name="Liu J."/>
            <person name="Flicek P."/>
            <person name="Searle S."/>
            <person name="Wang J."/>
            <person name="Kuratani S."/>
            <person name="Yin Y."/>
            <person name="Aken B."/>
            <person name="Zhang G."/>
            <person name="Irie N."/>
        </authorList>
    </citation>
    <scope>NUCLEOTIDE SEQUENCE [LARGE SCALE GENOMIC DNA]</scope>
</reference>
<dbReference type="EMBL" id="KB510843">
    <property type="protein sequence ID" value="EMP40476.1"/>
    <property type="molecule type" value="Genomic_DNA"/>
</dbReference>